<feature type="region of interest" description="Disordered" evidence="1">
    <location>
        <begin position="1"/>
        <end position="53"/>
    </location>
</feature>
<keyword evidence="2" id="KW-1133">Transmembrane helix</keyword>
<keyword evidence="4" id="KW-1185">Reference proteome</keyword>
<accession>A1WQ29</accession>
<gene>
    <name evidence="3" type="ordered locus">Veis_4031</name>
</gene>
<dbReference type="eggNOG" id="COG4631">
    <property type="taxonomic scope" value="Bacteria"/>
</dbReference>
<keyword evidence="2" id="KW-0472">Membrane</keyword>
<dbReference type="STRING" id="391735.Veis_4031"/>
<evidence type="ECO:0000256" key="2">
    <source>
        <dbReference type="SAM" id="Phobius"/>
    </source>
</evidence>
<organism evidence="3 4">
    <name type="scientific">Verminephrobacter eiseniae (strain EF01-2)</name>
    <dbReference type="NCBI Taxonomy" id="391735"/>
    <lineage>
        <taxon>Bacteria</taxon>
        <taxon>Pseudomonadati</taxon>
        <taxon>Pseudomonadota</taxon>
        <taxon>Betaproteobacteria</taxon>
        <taxon>Burkholderiales</taxon>
        <taxon>Comamonadaceae</taxon>
        <taxon>Verminephrobacter</taxon>
    </lineage>
</organism>
<evidence type="ECO:0000313" key="4">
    <source>
        <dbReference type="Proteomes" id="UP000000374"/>
    </source>
</evidence>
<keyword evidence="2" id="KW-0812">Transmembrane</keyword>
<dbReference type="KEGG" id="vei:Veis_4031"/>
<dbReference type="EMBL" id="CP000542">
    <property type="protein sequence ID" value="ABM59736.1"/>
    <property type="molecule type" value="Genomic_DNA"/>
</dbReference>
<feature type="transmembrane region" description="Helical" evidence="2">
    <location>
        <begin position="239"/>
        <end position="256"/>
    </location>
</feature>
<evidence type="ECO:0008006" key="5">
    <source>
        <dbReference type="Google" id="ProtNLM"/>
    </source>
</evidence>
<proteinExistence type="predicted"/>
<reference evidence="4" key="1">
    <citation type="submission" date="2006-12" db="EMBL/GenBank/DDBJ databases">
        <title>Complete sequence of chromosome 1 of Verminephrobacter eiseniae EF01-2.</title>
        <authorList>
            <person name="Copeland A."/>
            <person name="Lucas S."/>
            <person name="Lapidus A."/>
            <person name="Barry K."/>
            <person name="Detter J.C."/>
            <person name="Glavina del Rio T."/>
            <person name="Dalin E."/>
            <person name="Tice H."/>
            <person name="Pitluck S."/>
            <person name="Chertkov O."/>
            <person name="Brettin T."/>
            <person name="Bruce D."/>
            <person name="Han C."/>
            <person name="Tapia R."/>
            <person name="Gilna P."/>
            <person name="Schmutz J."/>
            <person name="Larimer F."/>
            <person name="Land M."/>
            <person name="Hauser L."/>
            <person name="Kyrpides N."/>
            <person name="Kim E."/>
            <person name="Stahl D."/>
            <person name="Richardson P."/>
        </authorList>
    </citation>
    <scope>NUCLEOTIDE SEQUENCE [LARGE SCALE GENOMIC DNA]</scope>
    <source>
        <strain evidence="4">EF01-2</strain>
    </source>
</reference>
<dbReference type="GeneID" id="76464020"/>
<dbReference type="HOGENOM" id="CLU_076860_1_0_4"/>
<name>A1WQ29_VEREI</name>
<evidence type="ECO:0000256" key="1">
    <source>
        <dbReference type="SAM" id="MobiDB-lite"/>
    </source>
</evidence>
<protein>
    <recommendedName>
        <fullName evidence="5">MxaA protein</fullName>
    </recommendedName>
</protein>
<dbReference type="RefSeq" id="WP_011811723.1">
    <property type="nucleotide sequence ID" value="NC_008786.1"/>
</dbReference>
<evidence type="ECO:0000313" key="3">
    <source>
        <dbReference type="EMBL" id="ABM59736.1"/>
    </source>
</evidence>
<sequence>MSAARPPEGAHTVAEGEGAPSFAARPPEGAHTVAGGEGAPSFAARPPEGAPVRRRRQRFVRLAGAVACATLAVMLPCPARAQTNGSGATGTTGGVRVGGPIVQPPRAFGYQLGDLVTQRLLLPADGRRLETAALPRAERISGWLERRPFQWETDAEGRQWLLVSYQIVNAPQTLTAIALPALSLPMSAGPALETDAQLISVGPLTPQTVLGKGGLLDIRPDRPASVAPSAPIARRLQRWLLALAGTLAAWMGWWAWRHRRESRRLPFARAWRRLRQLDPDQSEAWLCLHQALNETAATVLRAPALPGLLARAPHLQPLHAQLQHFYACSDQRFFSDQPAGAPFPLRAFCRALYRAEKQARS</sequence>
<dbReference type="AlphaFoldDB" id="A1WQ29"/>
<dbReference type="Proteomes" id="UP000000374">
    <property type="component" value="Chromosome"/>
</dbReference>